<evidence type="ECO:0000313" key="2">
    <source>
        <dbReference type="EMBL" id="KAK1401770.1"/>
    </source>
</evidence>
<dbReference type="AlphaFoldDB" id="A0AAD8JG04"/>
<reference evidence="2" key="1">
    <citation type="submission" date="2023-02" db="EMBL/GenBank/DDBJ databases">
        <title>Genome of toxic invasive species Heracleum sosnowskyi carries increased number of genes despite the absence of recent whole-genome duplications.</title>
        <authorList>
            <person name="Schelkunov M."/>
            <person name="Shtratnikova V."/>
            <person name="Makarenko M."/>
            <person name="Klepikova A."/>
            <person name="Omelchenko D."/>
            <person name="Novikova G."/>
            <person name="Obukhova E."/>
            <person name="Bogdanov V."/>
            <person name="Penin A."/>
            <person name="Logacheva M."/>
        </authorList>
    </citation>
    <scope>NUCLEOTIDE SEQUENCE</scope>
    <source>
        <strain evidence="2">Hsosn_3</strain>
        <tissue evidence="2">Leaf</tissue>
    </source>
</reference>
<dbReference type="NCBIfam" id="TIGR01640">
    <property type="entry name" value="F_box_assoc_1"/>
    <property type="match status" value="1"/>
</dbReference>
<dbReference type="InterPro" id="IPR050796">
    <property type="entry name" value="SCF_F-box_component"/>
</dbReference>
<reference evidence="2" key="2">
    <citation type="submission" date="2023-05" db="EMBL/GenBank/DDBJ databases">
        <authorList>
            <person name="Schelkunov M.I."/>
        </authorList>
    </citation>
    <scope>NUCLEOTIDE SEQUENCE</scope>
    <source>
        <strain evidence="2">Hsosn_3</strain>
        <tissue evidence="2">Leaf</tissue>
    </source>
</reference>
<dbReference type="Pfam" id="PF08268">
    <property type="entry name" value="FBA_3"/>
    <property type="match status" value="1"/>
</dbReference>
<sequence>MQYDCGEVEQKTPFLRNSDSSLSVNTSLYAAVAACDNADDRMIRAATVRMPNIQITSIFGSCNGLIYFAENKTGRFVVSNPLRSQFTILPPTPINIYWTSYWTAIGLVFLHGFLHWMMDSSCGGRILAFDVSKETFKVIPHPPISFKEHERYFRILDFNGNLGMLDLSSSIKYDIWVMDHEKISWDKQYTIDITVVGKIGLHMPEVIGPWKQDQILFRYCDQAYNPFFVKYWSYSMRTGSIKECKDRSSNAQVYCLKGSLISVPGAAEVS</sequence>
<feature type="domain" description="F-box associated beta-propeller type 3" evidence="1">
    <location>
        <begin position="108"/>
        <end position="245"/>
    </location>
</feature>
<gene>
    <name evidence="2" type="ORF">POM88_001375</name>
</gene>
<organism evidence="2 3">
    <name type="scientific">Heracleum sosnowskyi</name>
    <dbReference type="NCBI Taxonomy" id="360622"/>
    <lineage>
        <taxon>Eukaryota</taxon>
        <taxon>Viridiplantae</taxon>
        <taxon>Streptophyta</taxon>
        <taxon>Embryophyta</taxon>
        <taxon>Tracheophyta</taxon>
        <taxon>Spermatophyta</taxon>
        <taxon>Magnoliopsida</taxon>
        <taxon>eudicotyledons</taxon>
        <taxon>Gunneridae</taxon>
        <taxon>Pentapetalae</taxon>
        <taxon>asterids</taxon>
        <taxon>campanulids</taxon>
        <taxon>Apiales</taxon>
        <taxon>Apiaceae</taxon>
        <taxon>Apioideae</taxon>
        <taxon>apioid superclade</taxon>
        <taxon>Tordylieae</taxon>
        <taxon>Tordyliinae</taxon>
        <taxon>Heracleum</taxon>
    </lineage>
</organism>
<dbReference type="InterPro" id="IPR017451">
    <property type="entry name" value="F-box-assoc_interact_dom"/>
</dbReference>
<name>A0AAD8JG04_9APIA</name>
<dbReference type="PANTHER" id="PTHR31672:SF13">
    <property type="entry name" value="F-BOX PROTEIN CPR30-LIKE"/>
    <property type="match status" value="1"/>
</dbReference>
<dbReference type="EMBL" id="JAUIZM010000001">
    <property type="protein sequence ID" value="KAK1401770.1"/>
    <property type="molecule type" value="Genomic_DNA"/>
</dbReference>
<keyword evidence="3" id="KW-1185">Reference proteome</keyword>
<dbReference type="PANTHER" id="PTHR31672">
    <property type="entry name" value="BNACNNG10540D PROTEIN"/>
    <property type="match status" value="1"/>
</dbReference>
<evidence type="ECO:0000259" key="1">
    <source>
        <dbReference type="Pfam" id="PF08268"/>
    </source>
</evidence>
<comment type="caution">
    <text evidence="2">The sequence shown here is derived from an EMBL/GenBank/DDBJ whole genome shotgun (WGS) entry which is preliminary data.</text>
</comment>
<protein>
    <recommendedName>
        <fullName evidence="1">F-box associated beta-propeller type 3 domain-containing protein</fullName>
    </recommendedName>
</protein>
<dbReference type="Proteomes" id="UP001237642">
    <property type="component" value="Unassembled WGS sequence"/>
</dbReference>
<dbReference type="InterPro" id="IPR013187">
    <property type="entry name" value="F-box-assoc_dom_typ3"/>
</dbReference>
<accession>A0AAD8JG04</accession>
<proteinExistence type="predicted"/>
<evidence type="ECO:0000313" key="3">
    <source>
        <dbReference type="Proteomes" id="UP001237642"/>
    </source>
</evidence>